<dbReference type="Proteomes" id="UP000070444">
    <property type="component" value="Unassembled WGS sequence"/>
</dbReference>
<organism evidence="1 2">
    <name type="scientific">Conidiobolus coronatus (strain ATCC 28846 / CBS 209.66 / NRRL 28638)</name>
    <name type="common">Delacroixia coronata</name>
    <dbReference type="NCBI Taxonomy" id="796925"/>
    <lineage>
        <taxon>Eukaryota</taxon>
        <taxon>Fungi</taxon>
        <taxon>Fungi incertae sedis</taxon>
        <taxon>Zoopagomycota</taxon>
        <taxon>Entomophthoromycotina</taxon>
        <taxon>Entomophthoromycetes</taxon>
        <taxon>Entomophthorales</taxon>
        <taxon>Ancylistaceae</taxon>
        <taxon>Conidiobolus</taxon>
    </lineage>
</organism>
<reference evidence="1 2" key="1">
    <citation type="journal article" date="2015" name="Genome Biol. Evol.">
        <title>Phylogenomic analyses indicate that early fungi evolved digesting cell walls of algal ancestors of land plants.</title>
        <authorList>
            <person name="Chang Y."/>
            <person name="Wang S."/>
            <person name="Sekimoto S."/>
            <person name="Aerts A.L."/>
            <person name="Choi C."/>
            <person name="Clum A."/>
            <person name="LaButti K.M."/>
            <person name="Lindquist E.A."/>
            <person name="Yee Ngan C."/>
            <person name="Ohm R.A."/>
            <person name="Salamov A.A."/>
            <person name="Grigoriev I.V."/>
            <person name="Spatafora J.W."/>
            <person name="Berbee M.L."/>
        </authorList>
    </citation>
    <scope>NUCLEOTIDE SEQUENCE [LARGE SCALE GENOMIC DNA]</scope>
    <source>
        <strain evidence="1 2">NRRL 28638</strain>
    </source>
</reference>
<gene>
    <name evidence="1" type="ORF">CONCODRAFT_7989</name>
</gene>
<proteinExistence type="predicted"/>
<sequence>MSSLLEGIGVLDLTLPQSANIISDHFSVNKISKYLPEVELQKHIYMLDDRNEFTILYNGEEELSQDNFYKEATLIGDLTAKKPVLEAPSRTESNSQNLESDKNSLPPDVLVNFSEISGLVLVVLLHLSEARVHKLERITSNIKVKHCVNT</sequence>
<evidence type="ECO:0000313" key="2">
    <source>
        <dbReference type="Proteomes" id="UP000070444"/>
    </source>
</evidence>
<evidence type="ECO:0000313" key="1">
    <source>
        <dbReference type="EMBL" id="KXN69576.1"/>
    </source>
</evidence>
<keyword evidence="2" id="KW-1185">Reference proteome</keyword>
<accession>A0A137P3H5</accession>
<name>A0A137P3H5_CONC2</name>
<dbReference type="AlphaFoldDB" id="A0A137P3H5"/>
<protein>
    <submittedName>
        <fullName evidence="1">Uncharacterized protein</fullName>
    </submittedName>
</protein>
<dbReference type="EMBL" id="KQ964530">
    <property type="protein sequence ID" value="KXN69576.1"/>
    <property type="molecule type" value="Genomic_DNA"/>
</dbReference>